<proteinExistence type="inferred from homology"/>
<protein>
    <submittedName>
        <fullName evidence="6">Uncharacterized protein</fullName>
    </submittedName>
</protein>
<keyword evidence="2" id="KW-0964">Secreted</keyword>
<comment type="caution">
    <text evidence="6">The sequence shown here is derived from an EMBL/GenBank/DDBJ whole genome shotgun (WGS) entry which is preliminary data.</text>
</comment>
<keyword evidence="3 5" id="KW-0732">Signal</keyword>
<feature type="signal peptide" evidence="5">
    <location>
        <begin position="1"/>
        <end position="19"/>
    </location>
</feature>
<dbReference type="CDD" id="cd00301">
    <property type="entry name" value="lipocalin_FABP"/>
    <property type="match status" value="1"/>
</dbReference>
<feature type="chain" id="PRO_5043957079" evidence="5">
    <location>
        <begin position="20"/>
        <end position="207"/>
    </location>
</feature>
<dbReference type="GO" id="GO:0030682">
    <property type="term" value="P:symbiont-mediated perturbation of host defenses"/>
    <property type="evidence" value="ECO:0007669"/>
    <property type="project" value="InterPro"/>
</dbReference>
<dbReference type="PANTHER" id="PTHR10612:SF34">
    <property type="entry name" value="APOLIPOPROTEIN D"/>
    <property type="match status" value="1"/>
</dbReference>
<evidence type="ECO:0000313" key="7">
    <source>
        <dbReference type="Proteomes" id="UP001461498"/>
    </source>
</evidence>
<evidence type="ECO:0000313" key="6">
    <source>
        <dbReference type="EMBL" id="KAK9510411.1"/>
    </source>
</evidence>
<dbReference type="SUPFAM" id="SSF50814">
    <property type="entry name" value="Lipocalins"/>
    <property type="match status" value="1"/>
</dbReference>
<evidence type="ECO:0000256" key="4">
    <source>
        <dbReference type="ARBA" id="ARBA00034121"/>
    </source>
</evidence>
<gene>
    <name evidence="6" type="ORF">O3M35_005204</name>
</gene>
<evidence type="ECO:0000256" key="3">
    <source>
        <dbReference type="ARBA" id="ARBA00022729"/>
    </source>
</evidence>
<keyword evidence="7" id="KW-1185">Reference proteome</keyword>
<accession>A0AAW1DHA5</accession>
<evidence type="ECO:0000256" key="2">
    <source>
        <dbReference type="ARBA" id="ARBA00022525"/>
    </source>
</evidence>
<comment type="similarity">
    <text evidence="4">Belongs to the calycin superfamily. Triabin family.</text>
</comment>
<name>A0AAW1DHA5_9HEMI</name>
<dbReference type="Gene3D" id="2.40.128.20">
    <property type="match status" value="1"/>
</dbReference>
<dbReference type="EMBL" id="JAPXFL010000002">
    <property type="protein sequence ID" value="KAK9510411.1"/>
    <property type="molecule type" value="Genomic_DNA"/>
</dbReference>
<dbReference type="InterPro" id="IPR005657">
    <property type="entry name" value="Triabi/Procalin"/>
</dbReference>
<dbReference type="GO" id="GO:0000302">
    <property type="term" value="P:response to reactive oxygen species"/>
    <property type="evidence" value="ECO:0007669"/>
    <property type="project" value="TreeGrafter"/>
</dbReference>
<dbReference type="GO" id="GO:0006629">
    <property type="term" value="P:lipid metabolic process"/>
    <property type="evidence" value="ECO:0007669"/>
    <property type="project" value="TreeGrafter"/>
</dbReference>
<dbReference type="GO" id="GO:0005576">
    <property type="term" value="C:extracellular region"/>
    <property type="evidence" value="ECO:0007669"/>
    <property type="project" value="UniProtKB-SubCell"/>
</dbReference>
<dbReference type="AlphaFoldDB" id="A0AAW1DHA5"/>
<dbReference type="GO" id="GO:0005737">
    <property type="term" value="C:cytoplasm"/>
    <property type="evidence" value="ECO:0007669"/>
    <property type="project" value="TreeGrafter"/>
</dbReference>
<organism evidence="6 7">
    <name type="scientific">Rhynocoris fuscipes</name>
    <dbReference type="NCBI Taxonomy" id="488301"/>
    <lineage>
        <taxon>Eukaryota</taxon>
        <taxon>Metazoa</taxon>
        <taxon>Ecdysozoa</taxon>
        <taxon>Arthropoda</taxon>
        <taxon>Hexapoda</taxon>
        <taxon>Insecta</taxon>
        <taxon>Pterygota</taxon>
        <taxon>Neoptera</taxon>
        <taxon>Paraneoptera</taxon>
        <taxon>Hemiptera</taxon>
        <taxon>Heteroptera</taxon>
        <taxon>Panheteroptera</taxon>
        <taxon>Cimicomorpha</taxon>
        <taxon>Reduviidae</taxon>
        <taxon>Harpactorinae</taxon>
        <taxon>Harpactorini</taxon>
        <taxon>Rhynocoris</taxon>
    </lineage>
</organism>
<dbReference type="Proteomes" id="UP001461498">
    <property type="component" value="Unassembled WGS sequence"/>
</dbReference>
<reference evidence="6 7" key="1">
    <citation type="submission" date="2022-12" db="EMBL/GenBank/DDBJ databases">
        <title>Chromosome-level genome assembly of true bugs.</title>
        <authorList>
            <person name="Ma L."/>
            <person name="Li H."/>
        </authorList>
    </citation>
    <scope>NUCLEOTIDE SEQUENCE [LARGE SCALE GENOMIC DNA]</scope>
    <source>
        <strain evidence="6">Lab_2022b</strain>
    </source>
</reference>
<sequence length="207" mass="23317">MAKFLAALTVLAVVASASAVPFLPGLNSYFPWKYGRCETNGYTYMKTFEPEKFFNGTWYEAISYGTFLFQMDGKCPAFQSQISGNDVNFLFYQYSDALSKWINIRGKGQLGDMKGSKFTIQYDFLAGLANVKVPYSVMKTDYDNYAVFYSCQEVLGFKLEMAWGSTRVRGDKAYTAEMKQAIEDAGLRMDEFAQNDSTGCGKDEPKL</sequence>
<dbReference type="PANTHER" id="PTHR10612">
    <property type="entry name" value="APOLIPOPROTEIN D"/>
    <property type="match status" value="1"/>
</dbReference>
<dbReference type="InterPro" id="IPR012674">
    <property type="entry name" value="Calycin"/>
</dbReference>
<comment type="subcellular location">
    <subcellularLocation>
        <location evidence="1">Secreted</location>
    </subcellularLocation>
</comment>
<evidence type="ECO:0000256" key="1">
    <source>
        <dbReference type="ARBA" id="ARBA00004613"/>
    </source>
</evidence>
<dbReference type="Pfam" id="PF03973">
    <property type="entry name" value="Triabin"/>
    <property type="match status" value="1"/>
</dbReference>
<evidence type="ECO:0000256" key="5">
    <source>
        <dbReference type="SAM" id="SignalP"/>
    </source>
</evidence>